<proteinExistence type="predicted"/>
<dbReference type="EMBL" id="VDBS01000102">
    <property type="protein sequence ID" value="TNB54851.1"/>
    <property type="molecule type" value="Genomic_DNA"/>
</dbReference>
<evidence type="ECO:0000313" key="2">
    <source>
        <dbReference type="EMBL" id="TXK54319.1"/>
    </source>
</evidence>
<reference evidence="2 4" key="2">
    <citation type="submission" date="2019-08" db="EMBL/GenBank/DDBJ databases">
        <title>Rapid identification of Enteric Bacteria from Whole Genome Sequences (WGS) using Average Nucleotide Identity (ANI).</title>
        <authorList>
            <person name="Lane C."/>
        </authorList>
    </citation>
    <scope>NUCLEOTIDE SEQUENCE [LARGE SCALE GENOMIC DNA]</scope>
    <source>
        <strain evidence="2 4">D4984</strain>
    </source>
</reference>
<dbReference type="GeneID" id="52036951"/>
<dbReference type="EMBL" id="VRMA01000074">
    <property type="protein sequence ID" value="TXK54319.1"/>
    <property type="molecule type" value="Genomic_DNA"/>
</dbReference>
<dbReference type="KEGG" id="chv:CHELV3228_1046"/>
<dbReference type="Proteomes" id="UP000306813">
    <property type="component" value="Unassembled WGS sequence"/>
</dbReference>
<reference evidence="1 3" key="1">
    <citation type="submission" date="2019-05" db="EMBL/GenBank/DDBJ databases">
        <title>Draft genomes of eight strains of Campylobacter helveticus isolated from cats and a dog in New Zealand.</title>
        <authorList>
            <person name="Bojanic K."/>
            <person name="Midwinter A.C."/>
            <person name="Biggs P.J."/>
            <person name="Acke E."/>
            <person name="Cornelius A.J."/>
            <person name="Marshall J.C."/>
        </authorList>
    </citation>
    <scope>NUCLEOTIDE SEQUENCE [LARGE SCALE GENOMIC DNA]</scope>
    <source>
        <strain evidence="1 3">ACP123b</strain>
    </source>
</reference>
<protein>
    <submittedName>
        <fullName evidence="1">Uncharacterized protein</fullName>
    </submittedName>
</protein>
<keyword evidence="4" id="KW-1185">Reference proteome</keyword>
<name>A0AAX2UIC7_9BACT</name>
<dbReference type="AlphaFoldDB" id="A0AAX2UIC7"/>
<accession>A0AAX2UIC7</accession>
<sequence>MKEKAKIIILNQIGLGIEDKLLNTLLDFVLHYKLSFHNDLHSAALFIETAISELKDKHHYRKLSLRQQEEFKSYLVHQGLIKAIEEKSLKALLQNSKILSHKNKIKYETMLSYLAKVRIDREKQGGAFLSK</sequence>
<organism evidence="1 3">
    <name type="scientific">Campylobacter helveticus</name>
    <dbReference type="NCBI Taxonomy" id="28898"/>
    <lineage>
        <taxon>Bacteria</taxon>
        <taxon>Pseudomonadati</taxon>
        <taxon>Campylobacterota</taxon>
        <taxon>Epsilonproteobacteria</taxon>
        <taxon>Campylobacterales</taxon>
        <taxon>Campylobacteraceae</taxon>
        <taxon>Campylobacter</taxon>
    </lineage>
</organism>
<gene>
    <name evidence="1" type="ORF">FDW42_09910</name>
    <name evidence="2" type="ORF">FVD16_09430</name>
</gene>
<dbReference type="Proteomes" id="UP000321317">
    <property type="component" value="Unassembled WGS sequence"/>
</dbReference>
<comment type="caution">
    <text evidence="1">The sequence shown here is derived from an EMBL/GenBank/DDBJ whole genome shotgun (WGS) entry which is preliminary data.</text>
</comment>
<evidence type="ECO:0000313" key="3">
    <source>
        <dbReference type="Proteomes" id="UP000306813"/>
    </source>
</evidence>
<evidence type="ECO:0000313" key="1">
    <source>
        <dbReference type="EMBL" id="TNB54851.1"/>
    </source>
</evidence>
<evidence type="ECO:0000313" key="4">
    <source>
        <dbReference type="Proteomes" id="UP000321317"/>
    </source>
</evidence>
<dbReference type="RefSeq" id="WP_082199877.1">
    <property type="nucleotide sequence ID" value="NZ_CAUWMG010000051.1"/>
</dbReference>